<dbReference type="GO" id="GO:0005886">
    <property type="term" value="C:plasma membrane"/>
    <property type="evidence" value="ECO:0007669"/>
    <property type="project" value="UniProtKB-SubCell"/>
</dbReference>
<name>A0A0S3J3G6_9CUCU</name>
<reference evidence="9" key="2">
    <citation type="submission" date="2015-10" db="EMBL/GenBank/DDBJ databases">
        <authorList>
            <person name="Gilbert D.G."/>
        </authorList>
    </citation>
    <scope>NUCLEOTIDE SEQUENCE</scope>
</reference>
<dbReference type="GO" id="GO:0007635">
    <property type="term" value="P:chemosensory behavior"/>
    <property type="evidence" value="ECO:0007669"/>
    <property type="project" value="TreeGrafter"/>
</dbReference>
<evidence type="ECO:0000256" key="2">
    <source>
        <dbReference type="ARBA" id="ARBA00022475"/>
    </source>
</evidence>
<dbReference type="PANTHER" id="PTHR21143:SF104">
    <property type="entry name" value="GUSTATORY RECEPTOR 8A-RELATED"/>
    <property type="match status" value="1"/>
</dbReference>
<evidence type="ECO:0000256" key="5">
    <source>
        <dbReference type="ARBA" id="ARBA00023136"/>
    </source>
</evidence>
<keyword evidence="5 8" id="KW-0472">Membrane</keyword>
<keyword evidence="2" id="KW-1003">Cell membrane</keyword>
<dbReference type="GO" id="GO:0050909">
    <property type="term" value="P:sensory perception of taste"/>
    <property type="evidence" value="ECO:0007669"/>
    <property type="project" value="InterPro"/>
</dbReference>
<dbReference type="InterPro" id="IPR013604">
    <property type="entry name" value="7TM_chemorcpt"/>
</dbReference>
<organism evidence="9">
    <name type="scientific">Colaphellus bowringi</name>
    <dbReference type="NCBI Taxonomy" id="561076"/>
    <lineage>
        <taxon>Eukaryota</taxon>
        <taxon>Metazoa</taxon>
        <taxon>Ecdysozoa</taxon>
        <taxon>Arthropoda</taxon>
        <taxon>Hexapoda</taxon>
        <taxon>Insecta</taxon>
        <taxon>Pterygota</taxon>
        <taxon>Neoptera</taxon>
        <taxon>Endopterygota</taxon>
        <taxon>Coleoptera</taxon>
        <taxon>Polyphaga</taxon>
        <taxon>Cucujiformia</taxon>
        <taxon>Chrysomeloidea</taxon>
        <taxon>Chrysomelidae</taxon>
        <taxon>Chrysomelinae</taxon>
        <taxon>Chrysomelini</taxon>
        <taxon>Colaphellus</taxon>
    </lineage>
</organism>
<evidence type="ECO:0000256" key="6">
    <source>
        <dbReference type="ARBA" id="ARBA00023170"/>
    </source>
</evidence>
<comment type="subcellular location">
    <subcellularLocation>
        <location evidence="1">Cell membrane</location>
        <topology evidence="1">Multi-pass membrane protein</topology>
    </subcellularLocation>
</comment>
<keyword evidence="7" id="KW-0807">Transducer</keyword>
<accession>A0A0S3J3G6</accession>
<dbReference type="Pfam" id="PF08395">
    <property type="entry name" value="7tm_7"/>
    <property type="match status" value="1"/>
</dbReference>
<keyword evidence="4 8" id="KW-1133">Transmembrane helix</keyword>
<dbReference type="GO" id="GO:0008049">
    <property type="term" value="P:male courtship behavior"/>
    <property type="evidence" value="ECO:0007669"/>
    <property type="project" value="TreeGrafter"/>
</dbReference>
<keyword evidence="6 9" id="KW-0675">Receptor</keyword>
<evidence type="ECO:0000256" key="1">
    <source>
        <dbReference type="ARBA" id="ARBA00004651"/>
    </source>
</evidence>
<evidence type="ECO:0000256" key="8">
    <source>
        <dbReference type="SAM" id="Phobius"/>
    </source>
</evidence>
<reference evidence="9" key="1">
    <citation type="journal article" date="2015" name="BMC Genomics">
        <title>Candidate chemosensory genes identified in Colaphellus bowringi by antennal transcriptome analysis.</title>
        <authorList>
            <person name="Li X.M."/>
            <person name="Zhu X.Y."/>
            <person name="Wang Z.Q."/>
            <person name="Wang Y."/>
            <person name="He P."/>
            <person name="Chen G."/>
            <person name="Sun L."/>
            <person name="Deng D.G."/>
            <person name="Zhang Y.N."/>
        </authorList>
    </citation>
    <scope>NUCLEOTIDE SEQUENCE</scope>
</reference>
<dbReference type="PANTHER" id="PTHR21143">
    <property type="entry name" value="INVERTEBRATE GUSTATORY RECEPTOR"/>
    <property type="match status" value="1"/>
</dbReference>
<dbReference type="AlphaFoldDB" id="A0A0S3J3G6"/>
<evidence type="ECO:0000256" key="7">
    <source>
        <dbReference type="ARBA" id="ARBA00023224"/>
    </source>
</evidence>
<evidence type="ECO:0000256" key="4">
    <source>
        <dbReference type="ARBA" id="ARBA00022989"/>
    </source>
</evidence>
<evidence type="ECO:0000256" key="3">
    <source>
        <dbReference type="ARBA" id="ARBA00022692"/>
    </source>
</evidence>
<dbReference type="GO" id="GO:0030425">
    <property type="term" value="C:dendrite"/>
    <property type="evidence" value="ECO:0007669"/>
    <property type="project" value="TreeGrafter"/>
</dbReference>
<dbReference type="GO" id="GO:0007165">
    <property type="term" value="P:signal transduction"/>
    <property type="evidence" value="ECO:0007669"/>
    <property type="project" value="UniProtKB-KW"/>
</dbReference>
<protein>
    <submittedName>
        <fullName evidence="9">Putative gustatory receptor GR10</fullName>
    </submittedName>
</protein>
<dbReference type="GO" id="GO:0030424">
    <property type="term" value="C:axon"/>
    <property type="evidence" value="ECO:0007669"/>
    <property type="project" value="TreeGrafter"/>
</dbReference>
<dbReference type="EMBL" id="KT884513">
    <property type="protein sequence ID" value="ALR72587.1"/>
    <property type="molecule type" value="mRNA"/>
</dbReference>
<dbReference type="GO" id="GO:0043025">
    <property type="term" value="C:neuronal cell body"/>
    <property type="evidence" value="ECO:0007669"/>
    <property type="project" value="TreeGrafter"/>
</dbReference>
<evidence type="ECO:0000313" key="9">
    <source>
        <dbReference type="EMBL" id="ALR72587.1"/>
    </source>
</evidence>
<keyword evidence="3 8" id="KW-0812">Transmembrane</keyword>
<proteinExistence type="evidence at transcript level"/>
<feature type="transmembrane region" description="Helical" evidence="8">
    <location>
        <begin position="59"/>
        <end position="77"/>
    </location>
</feature>
<sequence>MSCDRVEKSAQKLLATSHCLQASVQDDNIRTELFHLWEFIEELLPKFSASGFFRINQHIIPAFLSAMTSYIIIIIQFEM</sequence>